<dbReference type="CDD" id="cd03809">
    <property type="entry name" value="GT4_MtfB-like"/>
    <property type="match status" value="1"/>
</dbReference>
<accession>A0A428MHN9</accession>
<dbReference type="GO" id="GO:0016757">
    <property type="term" value="F:glycosyltransferase activity"/>
    <property type="evidence" value="ECO:0007669"/>
    <property type="project" value="UniProtKB-ARBA"/>
</dbReference>
<evidence type="ECO:0000313" key="4">
    <source>
        <dbReference type="Proteomes" id="UP000269669"/>
    </source>
</evidence>
<evidence type="ECO:0000256" key="1">
    <source>
        <dbReference type="ARBA" id="ARBA00022679"/>
    </source>
</evidence>
<comment type="caution">
    <text evidence="3">The sequence shown here is derived from an EMBL/GenBank/DDBJ whole genome shotgun (WGS) entry which is preliminary data.</text>
</comment>
<dbReference type="PANTHER" id="PTHR46401">
    <property type="entry name" value="GLYCOSYLTRANSFERASE WBBK-RELATED"/>
    <property type="match status" value="1"/>
</dbReference>
<evidence type="ECO:0000259" key="2">
    <source>
        <dbReference type="Pfam" id="PF13439"/>
    </source>
</evidence>
<reference evidence="3 4" key="1">
    <citation type="submission" date="2018-12" db="EMBL/GenBank/DDBJ databases">
        <title>Sequencing of bacterial isolates from soil warming experiment in Harvard Forest, Massachusetts, USA.</title>
        <authorList>
            <person name="Deangelis K."/>
        </authorList>
    </citation>
    <scope>NUCLEOTIDE SEQUENCE [LARGE SCALE GENOMIC DNA]</scope>
    <source>
        <strain evidence="3 4">EB153</strain>
    </source>
</reference>
<keyword evidence="1 3" id="KW-0808">Transferase</keyword>
<gene>
    <name evidence="3" type="ORF">EDE15_1899</name>
</gene>
<protein>
    <submittedName>
        <fullName evidence="3">Glycosyltransferase involved in cell wall biosynthesis</fullName>
    </submittedName>
</protein>
<dbReference type="Gene3D" id="3.40.50.2000">
    <property type="entry name" value="Glycogen Phosphorylase B"/>
    <property type="match status" value="2"/>
</dbReference>
<dbReference type="AlphaFoldDB" id="A0A428MHN9"/>
<evidence type="ECO:0000313" key="3">
    <source>
        <dbReference type="EMBL" id="RSL16387.1"/>
    </source>
</evidence>
<dbReference type="InterPro" id="IPR028098">
    <property type="entry name" value="Glyco_trans_4-like_N"/>
</dbReference>
<dbReference type="EMBL" id="RSDW01000001">
    <property type="protein sequence ID" value="RSL16387.1"/>
    <property type="molecule type" value="Genomic_DNA"/>
</dbReference>
<dbReference type="Pfam" id="PF13692">
    <property type="entry name" value="Glyco_trans_1_4"/>
    <property type="match status" value="1"/>
</dbReference>
<dbReference type="Pfam" id="PF13439">
    <property type="entry name" value="Glyco_transf_4"/>
    <property type="match status" value="1"/>
</dbReference>
<dbReference type="Proteomes" id="UP000269669">
    <property type="component" value="Unassembled WGS sequence"/>
</dbReference>
<dbReference type="SUPFAM" id="SSF53756">
    <property type="entry name" value="UDP-Glycosyltransferase/glycogen phosphorylase"/>
    <property type="match status" value="1"/>
</dbReference>
<name>A0A428MHN9_9BACT</name>
<dbReference type="PANTHER" id="PTHR46401:SF2">
    <property type="entry name" value="GLYCOSYLTRANSFERASE WBBK-RELATED"/>
    <property type="match status" value="1"/>
</dbReference>
<sequence length="400" mass="44923">MGTLIGESSTVQLRIETTLHLSLVQHLTETWGRSTVELMLTIDLRMYRMSGIGRYLRNVVPRVLPLLDVDRIRVIGDRTDLRGDEWSEDPRVEVFDSKAGIYSIEEQALSLVGAFRNTTLLWVPHYSVPLLYRGQLAVTIHDVCHLVLRESLSGPIKRGYARLLFGSVGRRASAVFCVSDFTASEVQKYLHIPRSKIHVTRPGLDAKWNSDPTLYKQPDEIPYFLYVGNIKPNKNLRTLLRAFRQVMDQIPHRLVIVGKMNNMNTVDDVVVREAESLLSRVHLTGEVSDELLRQYYRGADFFVFPSLYEGFGLPLLEAMAMGCPILSSNASALPEVAGDAALYFNSQDSGDLAEKLLQIASDPALRAGLVERGFLRLKAFSYQDCAAQTAEVLNTLYKSS</sequence>
<feature type="domain" description="Glycosyltransferase subfamily 4-like N-terminal" evidence="2">
    <location>
        <begin position="129"/>
        <end position="206"/>
    </location>
</feature>
<organism evidence="3 4">
    <name type="scientific">Edaphobacter aggregans</name>
    <dbReference type="NCBI Taxonomy" id="570835"/>
    <lineage>
        <taxon>Bacteria</taxon>
        <taxon>Pseudomonadati</taxon>
        <taxon>Acidobacteriota</taxon>
        <taxon>Terriglobia</taxon>
        <taxon>Terriglobales</taxon>
        <taxon>Acidobacteriaceae</taxon>
        <taxon>Edaphobacter</taxon>
    </lineage>
</organism>
<keyword evidence="4" id="KW-1185">Reference proteome</keyword>
<proteinExistence type="predicted"/>
<dbReference type="FunFam" id="3.40.50.2000:FF:000119">
    <property type="entry name" value="Glycosyl transferase group 1"/>
    <property type="match status" value="1"/>
</dbReference>